<keyword evidence="3" id="KW-0732">Signal</keyword>
<evidence type="ECO:0000256" key="5">
    <source>
        <dbReference type="ARBA" id="ARBA00023237"/>
    </source>
</evidence>
<organism evidence="7 8">
    <name type="scientific">Dyadobacter fermentans</name>
    <dbReference type="NCBI Taxonomy" id="94254"/>
    <lineage>
        <taxon>Bacteria</taxon>
        <taxon>Pseudomonadati</taxon>
        <taxon>Bacteroidota</taxon>
        <taxon>Cytophagia</taxon>
        <taxon>Cytophagales</taxon>
        <taxon>Spirosomataceae</taxon>
        <taxon>Dyadobacter</taxon>
    </lineage>
</organism>
<evidence type="ECO:0000256" key="2">
    <source>
        <dbReference type="ARBA" id="ARBA00006275"/>
    </source>
</evidence>
<comment type="caution">
    <text evidence="7">The sequence shown here is derived from an EMBL/GenBank/DDBJ whole genome shotgun (WGS) entry which is preliminary data.</text>
</comment>
<dbReference type="Pfam" id="PF07980">
    <property type="entry name" value="SusD_RagB"/>
    <property type="match status" value="1"/>
</dbReference>
<dbReference type="Proteomes" id="UP001264980">
    <property type="component" value="Unassembled WGS sequence"/>
</dbReference>
<keyword evidence="8" id="KW-1185">Reference proteome</keyword>
<evidence type="ECO:0000256" key="1">
    <source>
        <dbReference type="ARBA" id="ARBA00004442"/>
    </source>
</evidence>
<proteinExistence type="inferred from homology"/>
<evidence type="ECO:0000313" key="7">
    <source>
        <dbReference type="EMBL" id="MDR6804750.1"/>
    </source>
</evidence>
<evidence type="ECO:0000259" key="6">
    <source>
        <dbReference type="Pfam" id="PF07980"/>
    </source>
</evidence>
<dbReference type="InterPro" id="IPR012944">
    <property type="entry name" value="SusD_RagB_dom"/>
</dbReference>
<protein>
    <recommendedName>
        <fullName evidence="6">RagB/SusD domain-containing protein</fullName>
    </recommendedName>
</protein>
<comment type="subcellular location">
    <subcellularLocation>
        <location evidence="1">Cell outer membrane</location>
    </subcellularLocation>
</comment>
<sequence length="34" mass="4184">MMKIVYYEDKYEFWPIPQTEIDRNSPELKQNGGY</sequence>
<dbReference type="Gene3D" id="1.25.40.390">
    <property type="match status" value="1"/>
</dbReference>
<gene>
    <name evidence="7" type="ORF">J2W84_001796</name>
</gene>
<keyword evidence="5" id="KW-0998">Cell outer membrane</keyword>
<dbReference type="SUPFAM" id="SSF48452">
    <property type="entry name" value="TPR-like"/>
    <property type="match status" value="1"/>
</dbReference>
<keyword evidence="4" id="KW-0472">Membrane</keyword>
<dbReference type="InterPro" id="IPR011990">
    <property type="entry name" value="TPR-like_helical_dom_sf"/>
</dbReference>
<dbReference type="EMBL" id="JAVDTI010000002">
    <property type="protein sequence ID" value="MDR6804750.1"/>
    <property type="molecule type" value="Genomic_DNA"/>
</dbReference>
<dbReference type="RefSeq" id="WP_309982022.1">
    <property type="nucleotide sequence ID" value="NZ_JAVDTI010000002.1"/>
</dbReference>
<evidence type="ECO:0000256" key="3">
    <source>
        <dbReference type="ARBA" id="ARBA00022729"/>
    </source>
</evidence>
<accession>A0ABU1QUC4</accession>
<name>A0ABU1QUC4_9BACT</name>
<reference evidence="7 8" key="1">
    <citation type="submission" date="2023-07" db="EMBL/GenBank/DDBJ databases">
        <title>Sorghum-associated microbial communities from plants grown in Nebraska, USA.</title>
        <authorList>
            <person name="Schachtman D."/>
        </authorList>
    </citation>
    <scope>NUCLEOTIDE SEQUENCE [LARGE SCALE GENOMIC DNA]</scope>
    <source>
        <strain evidence="7 8">BE57</strain>
    </source>
</reference>
<evidence type="ECO:0000313" key="8">
    <source>
        <dbReference type="Proteomes" id="UP001264980"/>
    </source>
</evidence>
<comment type="similarity">
    <text evidence="2">Belongs to the SusD family.</text>
</comment>
<feature type="domain" description="RagB/SusD" evidence="6">
    <location>
        <begin position="10"/>
        <end position="34"/>
    </location>
</feature>
<evidence type="ECO:0000256" key="4">
    <source>
        <dbReference type="ARBA" id="ARBA00023136"/>
    </source>
</evidence>